<keyword evidence="1" id="KW-0812">Transmembrane</keyword>
<evidence type="ECO:0000256" key="1">
    <source>
        <dbReference type="SAM" id="Phobius"/>
    </source>
</evidence>
<dbReference type="Proteomes" id="UP001549921">
    <property type="component" value="Unassembled WGS sequence"/>
</dbReference>
<comment type="caution">
    <text evidence="3">The sequence shown here is derived from an EMBL/GenBank/DDBJ whole genome shotgun (WGS) entry which is preliminary data.</text>
</comment>
<evidence type="ECO:0000256" key="2">
    <source>
        <dbReference type="SAM" id="SignalP"/>
    </source>
</evidence>
<evidence type="ECO:0000313" key="3">
    <source>
        <dbReference type="EMBL" id="KAL0831667.1"/>
    </source>
</evidence>
<gene>
    <name evidence="3" type="ORF">ABMA28_002438</name>
</gene>
<keyword evidence="1" id="KW-1133">Transmembrane helix</keyword>
<proteinExistence type="predicted"/>
<dbReference type="EMBL" id="JBEDNZ010000012">
    <property type="protein sequence ID" value="KAL0831667.1"/>
    <property type="molecule type" value="Genomic_DNA"/>
</dbReference>
<dbReference type="AlphaFoldDB" id="A0ABD0T0X6"/>
<name>A0ABD0T0X6_LOXSC</name>
<organism evidence="3 4">
    <name type="scientific">Loxostege sticticalis</name>
    <name type="common">Beet webworm moth</name>
    <dbReference type="NCBI Taxonomy" id="481309"/>
    <lineage>
        <taxon>Eukaryota</taxon>
        <taxon>Metazoa</taxon>
        <taxon>Ecdysozoa</taxon>
        <taxon>Arthropoda</taxon>
        <taxon>Hexapoda</taxon>
        <taxon>Insecta</taxon>
        <taxon>Pterygota</taxon>
        <taxon>Neoptera</taxon>
        <taxon>Endopterygota</taxon>
        <taxon>Lepidoptera</taxon>
        <taxon>Glossata</taxon>
        <taxon>Ditrysia</taxon>
        <taxon>Pyraloidea</taxon>
        <taxon>Crambidae</taxon>
        <taxon>Pyraustinae</taxon>
        <taxon>Loxostege</taxon>
    </lineage>
</organism>
<protein>
    <recommendedName>
        <fullName evidence="5">SEFIR domain-containing protein</fullName>
    </recommendedName>
</protein>
<sequence>MILCPAKMVILVTSSAVVFLSFFCGVHGKHSMRCSDSKVANTTFLPSEDGVKARYIMEWCTEANPNYTKWQYLITYDHDNRNPRVNTKYTHSADVEILNWTESLRCDYVCLSTPVDLVFNSTYTINNWFPEQGTQKDITNHYIVNKFRWSNFTKNKISGIDINHGDYVSVHFLLNNIPAADYSVYLCNVTQKHLDVHEWTPINQNCSTPFSLYEVICKLRLPPGRFAVKLTFNSPWIRSYFLPLLNYDRDITVVNIGPASVASESGASAAVVGACAALAALCACALLLLLALRCRRAQAFRKRVLRDWLHREESKQATVEAPPAGPILLLYARECSAAEPVVSALRALLEPVAPGQVYDICSPETLALAASGGGAWVRAVMARPDARVVLLQTPALQALHTPRQNTDSGSPKLDQPLLSSRAVYRTPAAGDWLLQFALRLLAETGHQPPGAHPYRKYYLATLEGLETEALPYTVPFRRYMLPRHAATLLHDLRPQQQEEQQPQQQHALDELARAIIDFVDFARANPDYLMDELLIL</sequence>
<accession>A0ABD0T0X6</accession>
<reference evidence="3 4" key="1">
    <citation type="submission" date="2024-06" db="EMBL/GenBank/DDBJ databases">
        <title>A chromosome-level genome assembly of beet webworm, Loxostege sticticalis.</title>
        <authorList>
            <person name="Zhang Y."/>
        </authorList>
    </citation>
    <scope>NUCLEOTIDE SEQUENCE [LARGE SCALE GENOMIC DNA]</scope>
    <source>
        <strain evidence="3">AQ028</strain>
        <tissue evidence="3">Male pupae</tissue>
    </source>
</reference>
<evidence type="ECO:0000313" key="4">
    <source>
        <dbReference type="Proteomes" id="UP001549921"/>
    </source>
</evidence>
<feature type="transmembrane region" description="Helical" evidence="1">
    <location>
        <begin position="269"/>
        <end position="292"/>
    </location>
</feature>
<keyword evidence="2" id="KW-0732">Signal</keyword>
<feature type="signal peptide" evidence="2">
    <location>
        <begin position="1"/>
        <end position="28"/>
    </location>
</feature>
<feature type="chain" id="PRO_5044782622" description="SEFIR domain-containing protein" evidence="2">
    <location>
        <begin position="29"/>
        <end position="536"/>
    </location>
</feature>
<evidence type="ECO:0008006" key="5">
    <source>
        <dbReference type="Google" id="ProtNLM"/>
    </source>
</evidence>
<dbReference type="Gene3D" id="3.40.50.11530">
    <property type="match status" value="1"/>
</dbReference>
<keyword evidence="1" id="KW-0472">Membrane</keyword>